<feature type="compositionally biased region" description="Polar residues" evidence="1">
    <location>
        <begin position="81"/>
        <end position="98"/>
    </location>
</feature>
<reference evidence="2 3" key="1">
    <citation type="journal article" date="2020" name="Nat. Food">
        <title>A phased Vanilla planifolia genome enables genetic improvement of flavour and production.</title>
        <authorList>
            <person name="Hasing T."/>
            <person name="Tang H."/>
            <person name="Brym M."/>
            <person name="Khazi F."/>
            <person name="Huang T."/>
            <person name="Chambers A.H."/>
        </authorList>
    </citation>
    <scope>NUCLEOTIDE SEQUENCE [LARGE SCALE GENOMIC DNA]</scope>
    <source>
        <tissue evidence="2">Leaf</tissue>
    </source>
</reference>
<dbReference type="AlphaFoldDB" id="A0A835PJH2"/>
<evidence type="ECO:0000313" key="2">
    <source>
        <dbReference type="EMBL" id="KAG0452909.1"/>
    </source>
</evidence>
<evidence type="ECO:0000313" key="3">
    <source>
        <dbReference type="Proteomes" id="UP000636800"/>
    </source>
</evidence>
<organism evidence="2 3">
    <name type="scientific">Vanilla planifolia</name>
    <name type="common">Vanilla</name>
    <dbReference type="NCBI Taxonomy" id="51239"/>
    <lineage>
        <taxon>Eukaryota</taxon>
        <taxon>Viridiplantae</taxon>
        <taxon>Streptophyta</taxon>
        <taxon>Embryophyta</taxon>
        <taxon>Tracheophyta</taxon>
        <taxon>Spermatophyta</taxon>
        <taxon>Magnoliopsida</taxon>
        <taxon>Liliopsida</taxon>
        <taxon>Asparagales</taxon>
        <taxon>Orchidaceae</taxon>
        <taxon>Vanilloideae</taxon>
        <taxon>Vanilleae</taxon>
        <taxon>Vanilla</taxon>
    </lineage>
</organism>
<feature type="compositionally biased region" description="Basic and acidic residues" evidence="1">
    <location>
        <begin position="31"/>
        <end position="46"/>
    </location>
</feature>
<proteinExistence type="predicted"/>
<dbReference type="EMBL" id="JADCNL010000014">
    <property type="protein sequence ID" value="KAG0452909.1"/>
    <property type="molecule type" value="Genomic_DNA"/>
</dbReference>
<feature type="region of interest" description="Disordered" evidence="1">
    <location>
        <begin position="28"/>
        <end position="132"/>
    </location>
</feature>
<gene>
    <name evidence="2" type="ORF">HPP92_025573</name>
</gene>
<comment type="caution">
    <text evidence="2">The sequence shown here is derived from an EMBL/GenBank/DDBJ whole genome shotgun (WGS) entry which is preliminary data.</text>
</comment>
<keyword evidence="3" id="KW-1185">Reference proteome</keyword>
<feature type="compositionally biased region" description="Basic and acidic residues" evidence="1">
    <location>
        <begin position="99"/>
        <end position="114"/>
    </location>
</feature>
<dbReference type="Proteomes" id="UP000636800">
    <property type="component" value="Unassembled WGS sequence"/>
</dbReference>
<name>A0A835PJH2_VANPL</name>
<accession>A0A835PJH2</accession>
<evidence type="ECO:0000256" key="1">
    <source>
        <dbReference type="SAM" id="MobiDB-lite"/>
    </source>
</evidence>
<protein>
    <submittedName>
        <fullName evidence="2">Uncharacterized protein</fullName>
    </submittedName>
</protein>
<dbReference type="OrthoDB" id="338850at2759"/>
<sequence length="132" mass="14777">MPRFEVPRLGCTLVCAYNATSRAQAKMTVGIKRERERKRETHREVSEATEQLNKKGLGIPNVGKAQRRGGRGGGRVIAAQGNLSYPQKNNKRSNNNKAQEQRLREREKEEERKTAASGMPSLLYLSGNRGVL</sequence>